<keyword evidence="1" id="KW-0472">Membrane</keyword>
<evidence type="ECO:0000313" key="2">
    <source>
        <dbReference type="EMBL" id="KKL46133.1"/>
    </source>
</evidence>
<reference evidence="2" key="1">
    <citation type="journal article" date="2015" name="Nature">
        <title>Complex archaea that bridge the gap between prokaryotes and eukaryotes.</title>
        <authorList>
            <person name="Spang A."/>
            <person name="Saw J.H."/>
            <person name="Jorgensen S.L."/>
            <person name="Zaremba-Niedzwiedzka K."/>
            <person name="Martijn J."/>
            <person name="Lind A.E."/>
            <person name="van Eijk R."/>
            <person name="Schleper C."/>
            <person name="Guy L."/>
            <person name="Ettema T.J."/>
        </authorList>
    </citation>
    <scope>NUCLEOTIDE SEQUENCE</scope>
</reference>
<accession>A0A0F9C9Q9</accession>
<dbReference type="EMBL" id="LAZR01034145">
    <property type="protein sequence ID" value="KKL46133.1"/>
    <property type="molecule type" value="Genomic_DNA"/>
</dbReference>
<comment type="caution">
    <text evidence="2">The sequence shown here is derived from an EMBL/GenBank/DDBJ whole genome shotgun (WGS) entry which is preliminary data.</text>
</comment>
<sequence>MTEHDPFQVDLMPSWFRPWFRDLAKPLQCILGIPLLVGCLWIMWTEIVQDGVTGDAQQPPPQKAIFISLFLFVASIIISELLRPKPKIQEAKPAGLGDFQFPTATEGRPVPLLWGRVRIKGANEIWHGDLAQTAITEKVKTGLFSSQRITKGWRYHLGIQFALCRGPGVVLVKVQIGDEEAFSGSVASGSRFDINKPQILGGDDFGAGGIQATVD</sequence>
<keyword evidence="1" id="KW-0812">Transmembrane</keyword>
<organism evidence="2">
    <name type="scientific">marine sediment metagenome</name>
    <dbReference type="NCBI Taxonomy" id="412755"/>
    <lineage>
        <taxon>unclassified sequences</taxon>
        <taxon>metagenomes</taxon>
        <taxon>ecological metagenomes</taxon>
    </lineage>
</organism>
<feature type="non-terminal residue" evidence="2">
    <location>
        <position position="215"/>
    </location>
</feature>
<protein>
    <submittedName>
        <fullName evidence="2">Uncharacterized protein</fullName>
    </submittedName>
</protein>
<proteinExistence type="predicted"/>
<gene>
    <name evidence="2" type="ORF">LCGC14_2348590</name>
</gene>
<keyword evidence="1" id="KW-1133">Transmembrane helix</keyword>
<evidence type="ECO:0000256" key="1">
    <source>
        <dbReference type="SAM" id="Phobius"/>
    </source>
</evidence>
<feature type="transmembrane region" description="Helical" evidence="1">
    <location>
        <begin position="27"/>
        <end position="44"/>
    </location>
</feature>
<feature type="transmembrane region" description="Helical" evidence="1">
    <location>
        <begin position="64"/>
        <end position="82"/>
    </location>
</feature>
<name>A0A0F9C9Q9_9ZZZZ</name>
<dbReference type="AlphaFoldDB" id="A0A0F9C9Q9"/>